<dbReference type="InterPro" id="IPR017939">
    <property type="entry name" value="G-Glutamylcylcotransferase"/>
</dbReference>
<dbReference type="SUPFAM" id="SSF110857">
    <property type="entry name" value="Gamma-glutamyl cyclotransferase-like"/>
    <property type="match status" value="1"/>
</dbReference>
<keyword evidence="6" id="KW-1185">Reference proteome</keyword>
<evidence type="ECO:0000313" key="5">
    <source>
        <dbReference type="EMBL" id="KAL2085032.1"/>
    </source>
</evidence>
<dbReference type="PANTHER" id="PTHR12935:SF14">
    <property type="entry name" value="GAMMA-GLUTAMYLCYCLOTRANSFERASE"/>
    <property type="match status" value="1"/>
</dbReference>
<name>A0ABD1JD82_9TELE</name>
<keyword evidence="4" id="KW-0812">Transmembrane</keyword>
<dbReference type="PROSITE" id="PS51257">
    <property type="entry name" value="PROKAR_LIPOPROTEIN"/>
    <property type="match status" value="1"/>
</dbReference>
<evidence type="ECO:0000256" key="1">
    <source>
        <dbReference type="ARBA" id="ARBA00023239"/>
    </source>
</evidence>
<comment type="caution">
    <text evidence="5">The sequence shown here is derived from an EMBL/GenBank/DDBJ whole genome shotgun (WGS) entry which is preliminary data.</text>
</comment>
<dbReference type="CDD" id="cd06661">
    <property type="entry name" value="GGCT_like"/>
    <property type="match status" value="1"/>
</dbReference>
<feature type="binding site" evidence="3">
    <location>
        <begin position="123"/>
        <end position="128"/>
    </location>
    <ligand>
        <name>substrate</name>
    </ligand>
</feature>
<dbReference type="InterPro" id="IPR036568">
    <property type="entry name" value="GGCT-like_sf"/>
</dbReference>
<reference evidence="5 6" key="1">
    <citation type="submission" date="2024-09" db="EMBL/GenBank/DDBJ databases">
        <title>A chromosome-level genome assembly of Gray's grenadier anchovy, Coilia grayii.</title>
        <authorList>
            <person name="Fu Z."/>
        </authorList>
    </citation>
    <scope>NUCLEOTIDE SEQUENCE [LARGE SCALE GENOMIC DNA]</scope>
    <source>
        <strain evidence="5">G4</strain>
        <tissue evidence="5">Muscle</tissue>
    </source>
</reference>
<organism evidence="5 6">
    <name type="scientific">Coilia grayii</name>
    <name type="common">Gray's grenadier anchovy</name>
    <dbReference type="NCBI Taxonomy" id="363190"/>
    <lineage>
        <taxon>Eukaryota</taxon>
        <taxon>Metazoa</taxon>
        <taxon>Chordata</taxon>
        <taxon>Craniata</taxon>
        <taxon>Vertebrata</taxon>
        <taxon>Euteleostomi</taxon>
        <taxon>Actinopterygii</taxon>
        <taxon>Neopterygii</taxon>
        <taxon>Teleostei</taxon>
        <taxon>Clupei</taxon>
        <taxon>Clupeiformes</taxon>
        <taxon>Clupeoidei</taxon>
        <taxon>Engraulidae</taxon>
        <taxon>Coilinae</taxon>
        <taxon>Coilia</taxon>
    </lineage>
</organism>
<evidence type="ECO:0000313" key="6">
    <source>
        <dbReference type="Proteomes" id="UP001591681"/>
    </source>
</evidence>
<evidence type="ECO:0000256" key="2">
    <source>
        <dbReference type="PIRSR" id="PIRSR617939-1"/>
    </source>
</evidence>
<dbReference type="EMBL" id="JBHFQA010000017">
    <property type="protein sequence ID" value="KAL2085032.1"/>
    <property type="molecule type" value="Genomic_DNA"/>
</dbReference>
<feature type="active site" description="Proton acceptor" evidence="2">
    <location>
        <position position="202"/>
    </location>
</feature>
<dbReference type="PANTHER" id="PTHR12935">
    <property type="entry name" value="GAMMA-GLUTAMYLCYCLOTRANSFERASE"/>
    <property type="match status" value="1"/>
</dbReference>
<keyword evidence="4" id="KW-1133">Transmembrane helix</keyword>
<dbReference type="AlphaFoldDB" id="A0ABD1JD82"/>
<accession>A0ABD1JD82</accession>
<proteinExistence type="predicted"/>
<gene>
    <name evidence="5" type="ORF">ACEWY4_020550</name>
</gene>
<protein>
    <recommendedName>
        <fullName evidence="7">Gamma-glutamylcyclotransferase</fullName>
    </recommendedName>
</protein>
<dbReference type="Pfam" id="PF13772">
    <property type="entry name" value="AIG2_2"/>
    <property type="match status" value="1"/>
</dbReference>
<keyword evidence="4" id="KW-0472">Membrane</keyword>
<sequence>MTKVHQGHGSIKAQEQTMCHFSVCWCSMSSTAGCAIHTSPAESAAADSNSYLSLPLLLLPLFLPVLLLLPLLPLFSLGFPLLHILHFFLVYRHHHPTLSLFLLLPVLLPLEVAGGMDDQTFLYFAYGSNLLKERLQLKNPSATVHSVASLKDYKLVFGNHKGLASSRWHGGVATIEHSVGDEVWGVVWRMHTSDLESLDRQENVRLGAYSPTKVSVRTAGEEISCRTYIMNSCVYAPPSPQYLKVIVMGAEQNGLPRDYQDKLRCIKTNNYKGTLPVMEELERAMQRSKERKNSDA</sequence>
<evidence type="ECO:0008006" key="7">
    <source>
        <dbReference type="Google" id="ProtNLM"/>
    </source>
</evidence>
<evidence type="ECO:0000256" key="3">
    <source>
        <dbReference type="PIRSR" id="PIRSR617939-2"/>
    </source>
</evidence>
<feature type="transmembrane region" description="Helical" evidence="4">
    <location>
        <begin position="61"/>
        <end position="85"/>
    </location>
</feature>
<dbReference type="Proteomes" id="UP001591681">
    <property type="component" value="Unassembled WGS sequence"/>
</dbReference>
<dbReference type="GO" id="GO:0016829">
    <property type="term" value="F:lyase activity"/>
    <property type="evidence" value="ECO:0007669"/>
    <property type="project" value="UniProtKB-KW"/>
</dbReference>
<feature type="binding site" evidence="3">
    <location>
        <position position="242"/>
    </location>
    <ligand>
        <name>substrate</name>
    </ligand>
</feature>
<dbReference type="InterPro" id="IPR013024">
    <property type="entry name" value="GGCT-like"/>
</dbReference>
<evidence type="ECO:0000256" key="4">
    <source>
        <dbReference type="SAM" id="Phobius"/>
    </source>
</evidence>
<dbReference type="Gene3D" id="3.10.490.10">
    <property type="entry name" value="Gamma-glutamyl cyclotransferase-like"/>
    <property type="match status" value="1"/>
</dbReference>
<keyword evidence="1" id="KW-0456">Lyase</keyword>